<dbReference type="Proteomes" id="UP000176998">
    <property type="component" value="Unassembled WGS sequence"/>
</dbReference>
<feature type="compositionally biased region" description="Basic residues" evidence="1">
    <location>
        <begin position="184"/>
        <end position="197"/>
    </location>
</feature>
<evidence type="ECO:0000259" key="2">
    <source>
        <dbReference type="Pfam" id="PF12756"/>
    </source>
</evidence>
<dbReference type="PANTHER" id="PTHR13182">
    <property type="entry name" value="ZINC FINGER PROTEIN 622"/>
    <property type="match status" value="1"/>
</dbReference>
<dbReference type="GeneID" id="34556257"/>
<dbReference type="RefSeq" id="XP_022478749.1">
    <property type="nucleotide sequence ID" value="XM_022614747.1"/>
</dbReference>
<sequence>MSEPPVPRPISVAELDKDIESLNERLADISLPDSDADEYDTESSDGDVAAQDNFDPTRCLFCNQLSPSFAENMTHMQKGHGLSIPNPNSLIVDFETLIRYFHLVMVEYKECLYCGSVRNTAQAVQQHMRGKAHCRIDIDKEDSEFRDFYDFDSSCGTESGDDPTFRQLLDSDENTRELASGKTVSHRNAKISRVRRKPQNDERQASDSLLGRKSSSSGDTSTALTASSSAKKNLAAATEKRDRIFERQMATLRPTDRQTLMHLPLPQRRALLAKAKKQQETWNSEQIAQKIKLQAKARK</sequence>
<feature type="region of interest" description="Disordered" evidence="1">
    <location>
        <begin position="26"/>
        <end position="48"/>
    </location>
</feature>
<dbReference type="InterPro" id="IPR041661">
    <property type="entry name" value="ZN622/Rei1/Reh1_Znf-C2H2"/>
</dbReference>
<protein>
    <submittedName>
        <fullName evidence="3">TRI15 protein</fullName>
    </submittedName>
</protein>
<dbReference type="InterPro" id="IPR036236">
    <property type="entry name" value="Znf_C2H2_sf"/>
</dbReference>
<dbReference type="GO" id="GO:0030687">
    <property type="term" value="C:preribosome, large subunit precursor"/>
    <property type="evidence" value="ECO:0007669"/>
    <property type="project" value="TreeGrafter"/>
</dbReference>
<reference evidence="3 4" key="1">
    <citation type="submission" date="2016-09" db="EMBL/GenBank/DDBJ databases">
        <authorList>
            <person name="Capua I."/>
            <person name="De Benedictis P."/>
            <person name="Joannis T."/>
            <person name="Lombin L.H."/>
            <person name="Cattoli G."/>
        </authorList>
    </citation>
    <scope>NUCLEOTIDE SEQUENCE [LARGE SCALE GENOMIC DNA]</scope>
    <source>
        <strain evidence="3 4">IMI 309357</strain>
    </source>
</reference>
<dbReference type="EMBL" id="MJBS01000018">
    <property type="protein sequence ID" value="OHF01607.1"/>
    <property type="molecule type" value="Genomic_DNA"/>
</dbReference>
<evidence type="ECO:0000313" key="3">
    <source>
        <dbReference type="EMBL" id="OHF01607.1"/>
    </source>
</evidence>
<keyword evidence="4" id="KW-1185">Reference proteome</keyword>
<dbReference type="InterPro" id="IPR040025">
    <property type="entry name" value="Znf622/Rei1/Reh1"/>
</dbReference>
<feature type="compositionally biased region" description="Acidic residues" evidence="1">
    <location>
        <begin position="34"/>
        <end position="45"/>
    </location>
</feature>
<feature type="region of interest" description="Disordered" evidence="1">
    <location>
        <begin position="172"/>
        <end position="242"/>
    </location>
</feature>
<evidence type="ECO:0000313" key="4">
    <source>
        <dbReference type="Proteomes" id="UP000176998"/>
    </source>
</evidence>
<feature type="domain" description="ZN622/Rei1/Reh1 zinc finger C2H2-type" evidence="2">
    <location>
        <begin position="59"/>
        <end position="153"/>
    </location>
</feature>
<accession>A0A1G4BJZ0</accession>
<dbReference type="OrthoDB" id="19329at2759"/>
<dbReference type="PANTHER" id="PTHR13182:SF8">
    <property type="entry name" value="CYTOPLASMIC 60S SUBUNIT BIOGENESIS FACTOR ZNF622"/>
    <property type="match status" value="1"/>
</dbReference>
<feature type="compositionally biased region" description="Low complexity" evidence="1">
    <location>
        <begin position="206"/>
        <end position="237"/>
    </location>
</feature>
<name>A0A1G4BJZ0_9PEZI</name>
<dbReference type="STRING" id="1209926.A0A1G4BJZ0"/>
<proteinExistence type="predicted"/>
<dbReference type="Pfam" id="PF12756">
    <property type="entry name" value="zf-C2H2_2"/>
    <property type="match status" value="1"/>
</dbReference>
<comment type="caution">
    <text evidence="3">The sequence shown here is derived from an EMBL/GenBank/DDBJ whole genome shotgun (WGS) entry which is preliminary data.</text>
</comment>
<organism evidence="3 4">
    <name type="scientific">Colletotrichum orchidophilum</name>
    <dbReference type="NCBI Taxonomy" id="1209926"/>
    <lineage>
        <taxon>Eukaryota</taxon>
        <taxon>Fungi</taxon>
        <taxon>Dikarya</taxon>
        <taxon>Ascomycota</taxon>
        <taxon>Pezizomycotina</taxon>
        <taxon>Sordariomycetes</taxon>
        <taxon>Hypocreomycetidae</taxon>
        <taxon>Glomerellales</taxon>
        <taxon>Glomerellaceae</taxon>
        <taxon>Colletotrichum</taxon>
    </lineage>
</organism>
<gene>
    <name evidence="3" type="ORF">CORC01_03097</name>
</gene>
<dbReference type="SUPFAM" id="SSF57667">
    <property type="entry name" value="beta-beta-alpha zinc fingers"/>
    <property type="match status" value="1"/>
</dbReference>
<dbReference type="GO" id="GO:0042273">
    <property type="term" value="P:ribosomal large subunit biogenesis"/>
    <property type="evidence" value="ECO:0007669"/>
    <property type="project" value="TreeGrafter"/>
</dbReference>
<evidence type="ECO:0000256" key="1">
    <source>
        <dbReference type="SAM" id="MobiDB-lite"/>
    </source>
</evidence>
<dbReference type="AlphaFoldDB" id="A0A1G4BJZ0"/>